<evidence type="ECO:0000313" key="2">
    <source>
        <dbReference type="Proteomes" id="UP000748025"/>
    </source>
</evidence>
<dbReference type="EMBL" id="SRPW01002290">
    <property type="protein sequence ID" value="KAG5993974.1"/>
    <property type="molecule type" value="Genomic_DNA"/>
</dbReference>
<dbReference type="PANTHER" id="PTHR38123:SF6">
    <property type="entry name" value="CELL WALL SERINE-THREONINE-RICH GALACTOMANNOPROTEIN MP1 (AFU_ORTHOLOGUE AFUA_4G03240)"/>
    <property type="match status" value="1"/>
</dbReference>
<dbReference type="Gene3D" id="1.20.1280.140">
    <property type="match status" value="1"/>
</dbReference>
<sequence>MKFSSPSILGAFSPASPDLDAIIDVLRQVQQQVDKLDAVLTENGPVAAPMVEAFRIVISTMTSGIDTVSRLDRLKFASSLMLAGPVSELKQHTQMLSDRLLGAKPQIDAQGDAGVVYQQTVHTKEAAQSLVSIVIDKVPSTAKGIARHQAQGIVDILAHLQESFSLDQEVL</sequence>
<reference evidence="1" key="1">
    <citation type="journal article" date="2020" name="bioRxiv">
        <title>Whole genome comparisons of ergot fungi reveals the divergence and evolution of species within the genus Claviceps are the result of varying mechanisms driving genome evolution and host range expansion.</title>
        <authorList>
            <person name="Wyka S.A."/>
            <person name="Mondo S.J."/>
            <person name="Liu M."/>
            <person name="Dettman J."/>
            <person name="Nalam V."/>
            <person name="Broders K.D."/>
        </authorList>
    </citation>
    <scope>NUCLEOTIDE SEQUENCE</scope>
    <source>
        <strain evidence="1">CCC 602</strain>
    </source>
</reference>
<evidence type="ECO:0000313" key="1">
    <source>
        <dbReference type="EMBL" id="KAG5993974.1"/>
    </source>
</evidence>
<dbReference type="AlphaFoldDB" id="A0A9P7N7I2"/>
<dbReference type="GO" id="GO:0005576">
    <property type="term" value="C:extracellular region"/>
    <property type="evidence" value="ECO:0007669"/>
    <property type="project" value="TreeGrafter"/>
</dbReference>
<dbReference type="PANTHER" id="PTHR38123">
    <property type="entry name" value="CELL WALL SERINE-THREONINE-RICH GALACTOMANNOPROTEIN MP1 (AFU_ORTHOLOGUE AFUA_4G03240)"/>
    <property type="match status" value="1"/>
</dbReference>
<organism evidence="1 2">
    <name type="scientific">Claviceps pusilla</name>
    <dbReference type="NCBI Taxonomy" id="123648"/>
    <lineage>
        <taxon>Eukaryota</taxon>
        <taxon>Fungi</taxon>
        <taxon>Dikarya</taxon>
        <taxon>Ascomycota</taxon>
        <taxon>Pezizomycotina</taxon>
        <taxon>Sordariomycetes</taxon>
        <taxon>Hypocreomycetidae</taxon>
        <taxon>Hypocreales</taxon>
        <taxon>Clavicipitaceae</taxon>
        <taxon>Claviceps</taxon>
    </lineage>
</organism>
<keyword evidence="2" id="KW-1185">Reference proteome</keyword>
<name>A0A9P7N7I2_9HYPO</name>
<gene>
    <name evidence="1" type="ORF">E4U43_003344</name>
</gene>
<comment type="caution">
    <text evidence="1">The sequence shown here is derived from an EMBL/GenBank/DDBJ whole genome shotgun (WGS) entry which is preliminary data.</text>
</comment>
<dbReference type="OrthoDB" id="2422134at2759"/>
<accession>A0A9P7N7I2</accession>
<proteinExistence type="predicted"/>
<dbReference type="Pfam" id="PF12296">
    <property type="entry name" value="HsbA"/>
    <property type="match status" value="1"/>
</dbReference>
<protein>
    <submittedName>
        <fullName evidence="1">Uncharacterized protein</fullName>
    </submittedName>
</protein>
<dbReference type="Proteomes" id="UP000748025">
    <property type="component" value="Unassembled WGS sequence"/>
</dbReference>
<dbReference type="InterPro" id="IPR021054">
    <property type="entry name" value="Cell_wall_mannoprotein_1"/>
</dbReference>